<dbReference type="SUPFAM" id="SSF48452">
    <property type="entry name" value="TPR-like"/>
    <property type="match status" value="1"/>
</dbReference>
<dbReference type="GO" id="GO:0043161">
    <property type="term" value="P:proteasome-mediated ubiquitin-dependent protein catabolic process"/>
    <property type="evidence" value="ECO:0007669"/>
    <property type="project" value="TreeGrafter"/>
</dbReference>
<evidence type="ECO:0000256" key="3">
    <source>
        <dbReference type="ARBA" id="ARBA00022679"/>
    </source>
</evidence>
<dbReference type="Gene3D" id="6.10.140.2020">
    <property type="match status" value="1"/>
</dbReference>
<dbReference type="AlphaFoldDB" id="A0A183CI44"/>
<dbReference type="SMART" id="SM00504">
    <property type="entry name" value="Ubox"/>
    <property type="match status" value="1"/>
</dbReference>
<dbReference type="InterPro" id="IPR019734">
    <property type="entry name" value="TPR_rpt"/>
</dbReference>
<dbReference type="GO" id="GO:0045862">
    <property type="term" value="P:positive regulation of proteolysis"/>
    <property type="evidence" value="ECO:0007669"/>
    <property type="project" value="TreeGrafter"/>
</dbReference>
<dbReference type="SMART" id="SM00028">
    <property type="entry name" value="TPR"/>
    <property type="match status" value="2"/>
</dbReference>
<feature type="domain" description="U-box" evidence="10">
    <location>
        <begin position="207"/>
        <end position="281"/>
    </location>
</feature>
<keyword evidence="5" id="KW-0833">Ubl conjugation pathway</keyword>
<dbReference type="Pfam" id="PF04564">
    <property type="entry name" value="U-box"/>
    <property type="match status" value="1"/>
</dbReference>
<keyword evidence="3" id="KW-0808">Transferase</keyword>
<dbReference type="SUPFAM" id="SSF57850">
    <property type="entry name" value="RING/U-box"/>
    <property type="match status" value="1"/>
</dbReference>
<dbReference type="CDD" id="cd16654">
    <property type="entry name" value="RING-Ubox_CHIP"/>
    <property type="match status" value="1"/>
</dbReference>
<dbReference type="Pfam" id="PF14559">
    <property type="entry name" value="TPR_19"/>
    <property type="match status" value="1"/>
</dbReference>
<dbReference type="GO" id="GO:0000209">
    <property type="term" value="P:protein polyubiquitination"/>
    <property type="evidence" value="ECO:0007669"/>
    <property type="project" value="TreeGrafter"/>
</dbReference>
<accession>A0A183CI44</accession>
<dbReference type="GO" id="GO:0006515">
    <property type="term" value="P:protein quality control for misfolded or incompletely synthesized proteins"/>
    <property type="evidence" value="ECO:0007669"/>
    <property type="project" value="TreeGrafter"/>
</dbReference>
<feature type="region of interest" description="Disordered" evidence="9">
    <location>
        <begin position="165"/>
        <end position="187"/>
    </location>
</feature>
<sequence>MFEKMLSGGKEALSHYTRAIIKNPNDPTYFTNRALCNLNLKKWEPAAEDCRKALDMDRKNVKANYYLGKVYVHQKQFDEAIKVLMRAHEGVLSLKQTYGDEITQLLRFRQEEEKRITQEIELQCYLNQLIDEDIAKKMEQLKNEDENDTEDKMDELKNIAKKMEQLKNEDENDTEDKMDELKSQGTSSKEQLNNLFAQVDERRRKRDLPDYLCGKISFELLQDPVVTPSGITYDRQDILTHLHRVGHFDPVTRVPLTADQLIPNFALKEVVDHFVQENEWAIDA</sequence>
<reference evidence="11" key="1">
    <citation type="submission" date="2014-05" db="EMBL/GenBank/DDBJ databases">
        <title>The genome and life-stage specific transcriptomes of Globodera pallida elucidate key aspects of plant parasitism by a cyst nematode.</title>
        <authorList>
            <person name="Cotton J.A."/>
            <person name="Lilley C.J."/>
            <person name="Jones L.M."/>
            <person name="Kikuchi T."/>
            <person name="Reid A.J."/>
            <person name="Thorpe P."/>
            <person name="Tsai I.J."/>
            <person name="Beasley H."/>
            <person name="Blok V."/>
            <person name="Cock P.J.A."/>
            <person name="Van den Akker S.E."/>
            <person name="Holroyd N."/>
            <person name="Hunt M."/>
            <person name="Mantelin S."/>
            <person name="Naghra H."/>
            <person name="Pain A."/>
            <person name="Palomares-Rius J.E."/>
            <person name="Zarowiecki M."/>
            <person name="Berriman M."/>
            <person name="Jones J.T."/>
            <person name="Urwin P.E."/>
        </authorList>
    </citation>
    <scope>NUCLEOTIDE SEQUENCE [LARGE SCALE GENOMIC DNA]</scope>
    <source>
        <strain evidence="11">Lindley</strain>
    </source>
</reference>
<evidence type="ECO:0000256" key="6">
    <source>
        <dbReference type="ARBA" id="ARBA00022803"/>
    </source>
</evidence>
<keyword evidence="4" id="KW-0677">Repeat</keyword>
<dbReference type="Pfam" id="PF18391">
    <property type="entry name" value="CHIP_TPR_N"/>
    <property type="match status" value="1"/>
</dbReference>
<evidence type="ECO:0000256" key="2">
    <source>
        <dbReference type="ARBA" id="ARBA00012483"/>
    </source>
</evidence>
<protein>
    <recommendedName>
        <fullName evidence="7">E3 ubiquitin-protein ligase CHIP</fullName>
        <ecNumber evidence="2">2.3.2.27</ecNumber>
    </recommendedName>
    <alternativeName>
        <fullName evidence="8">RING-type E3 ubiquitin transferase CHIP</fullName>
    </alternativeName>
</protein>
<evidence type="ECO:0000259" key="10">
    <source>
        <dbReference type="PROSITE" id="PS51698"/>
    </source>
</evidence>
<comment type="catalytic activity">
    <reaction evidence="1">
        <text>S-ubiquitinyl-[E2 ubiquitin-conjugating enzyme]-L-cysteine + [acceptor protein]-L-lysine = [E2 ubiquitin-conjugating enzyme]-L-cysteine + N(6)-ubiquitinyl-[acceptor protein]-L-lysine.</text>
        <dbReference type="EC" id="2.3.2.27"/>
    </reaction>
</comment>
<keyword evidence="6" id="KW-0802">TPR repeat</keyword>
<dbReference type="FunFam" id="3.30.40.10:FF:000124">
    <property type="entry name" value="STIP1 homology and U box-containing protein 1"/>
    <property type="match status" value="1"/>
</dbReference>
<evidence type="ECO:0000256" key="5">
    <source>
        <dbReference type="ARBA" id="ARBA00022786"/>
    </source>
</evidence>
<evidence type="ECO:0000256" key="4">
    <source>
        <dbReference type="ARBA" id="ARBA00022737"/>
    </source>
</evidence>
<dbReference type="PROSITE" id="PS51698">
    <property type="entry name" value="U_BOX"/>
    <property type="match status" value="1"/>
</dbReference>
<dbReference type="GO" id="GO:0071218">
    <property type="term" value="P:cellular response to misfolded protein"/>
    <property type="evidence" value="ECO:0007669"/>
    <property type="project" value="TreeGrafter"/>
</dbReference>
<reference evidence="12" key="2">
    <citation type="submission" date="2016-06" db="UniProtKB">
        <authorList>
            <consortium name="WormBaseParasite"/>
        </authorList>
    </citation>
    <scope>IDENTIFICATION</scope>
</reference>
<dbReference type="Proteomes" id="UP000050741">
    <property type="component" value="Unassembled WGS sequence"/>
</dbReference>
<keyword evidence="11" id="KW-1185">Reference proteome</keyword>
<dbReference type="InterPro" id="IPR003613">
    <property type="entry name" value="Ubox_domain"/>
</dbReference>
<evidence type="ECO:0000313" key="12">
    <source>
        <dbReference type="WBParaSite" id="GPLIN_001255000"/>
    </source>
</evidence>
<evidence type="ECO:0000256" key="1">
    <source>
        <dbReference type="ARBA" id="ARBA00000900"/>
    </source>
</evidence>
<dbReference type="InterPro" id="IPR041312">
    <property type="entry name" value="CHIP_TPR_N"/>
</dbReference>
<evidence type="ECO:0000313" key="11">
    <source>
        <dbReference type="Proteomes" id="UP000050741"/>
    </source>
</evidence>
<dbReference type="GO" id="GO:0051087">
    <property type="term" value="F:protein-folding chaperone binding"/>
    <property type="evidence" value="ECO:0007669"/>
    <property type="project" value="TreeGrafter"/>
</dbReference>
<dbReference type="InterPro" id="IPR011990">
    <property type="entry name" value="TPR-like_helical_dom_sf"/>
</dbReference>
<organism evidence="11 12">
    <name type="scientific">Globodera pallida</name>
    <name type="common">Potato cyst nematode worm</name>
    <name type="synonym">Heterodera pallida</name>
    <dbReference type="NCBI Taxonomy" id="36090"/>
    <lineage>
        <taxon>Eukaryota</taxon>
        <taxon>Metazoa</taxon>
        <taxon>Ecdysozoa</taxon>
        <taxon>Nematoda</taxon>
        <taxon>Chromadorea</taxon>
        <taxon>Rhabditida</taxon>
        <taxon>Tylenchina</taxon>
        <taxon>Tylenchomorpha</taxon>
        <taxon>Tylenchoidea</taxon>
        <taxon>Heteroderidae</taxon>
        <taxon>Heteroderinae</taxon>
        <taxon>Globodera</taxon>
    </lineage>
</organism>
<dbReference type="Gene3D" id="3.30.40.10">
    <property type="entry name" value="Zinc/RING finger domain, C3HC4 (zinc finger)"/>
    <property type="match status" value="1"/>
</dbReference>
<evidence type="ECO:0000256" key="8">
    <source>
        <dbReference type="ARBA" id="ARBA00044543"/>
    </source>
</evidence>
<name>A0A183CI44_GLOPA</name>
<proteinExistence type="predicted"/>
<dbReference type="GO" id="GO:0061630">
    <property type="term" value="F:ubiquitin protein ligase activity"/>
    <property type="evidence" value="ECO:0007669"/>
    <property type="project" value="UniProtKB-EC"/>
</dbReference>
<evidence type="ECO:0000256" key="7">
    <source>
        <dbReference type="ARBA" id="ARBA00044534"/>
    </source>
</evidence>
<evidence type="ECO:0000256" key="9">
    <source>
        <dbReference type="SAM" id="MobiDB-lite"/>
    </source>
</evidence>
<dbReference type="InterPro" id="IPR013083">
    <property type="entry name" value="Znf_RING/FYVE/PHD"/>
</dbReference>
<dbReference type="PANTHER" id="PTHR46803:SF2">
    <property type="entry name" value="E3 UBIQUITIN-PROTEIN LIGASE CHIP"/>
    <property type="match status" value="1"/>
</dbReference>
<dbReference type="PANTHER" id="PTHR46803">
    <property type="entry name" value="E3 UBIQUITIN-PROTEIN LIGASE CHIP"/>
    <property type="match status" value="1"/>
</dbReference>
<dbReference type="InterPro" id="IPR045202">
    <property type="entry name" value="CHIP_RING-Ubox"/>
</dbReference>
<dbReference type="Gene3D" id="1.25.40.10">
    <property type="entry name" value="Tetratricopeptide repeat domain"/>
    <property type="match status" value="1"/>
</dbReference>
<dbReference type="WBParaSite" id="GPLIN_001255000">
    <property type="protein sequence ID" value="GPLIN_001255000"/>
    <property type="gene ID" value="GPLIN_001255000"/>
</dbReference>
<dbReference type="EC" id="2.3.2.27" evidence="2"/>
<dbReference type="GO" id="GO:0030018">
    <property type="term" value="C:Z disc"/>
    <property type="evidence" value="ECO:0007669"/>
    <property type="project" value="TreeGrafter"/>
</dbReference>